<reference evidence="1" key="1">
    <citation type="submission" date="2021-09" db="EMBL/GenBank/DDBJ databases">
        <authorList>
            <consortium name="AG Swart"/>
            <person name="Singh M."/>
            <person name="Singh A."/>
            <person name="Seah K."/>
            <person name="Emmerich C."/>
        </authorList>
    </citation>
    <scope>NUCLEOTIDE SEQUENCE</scope>
    <source>
        <strain evidence="1">ATCC30299</strain>
    </source>
</reference>
<accession>A0AAU9JZ78</accession>
<dbReference type="EMBL" id="CAJZBQ010000054">
    <property type="protein sequence ID" value="CAG9332584.1"/>
    <property type="molecule type" value="Genomic_DNA"/>
</dbReference>
<proteinExistence type="predicted"/>
<dbReference type="AlphaFoldDB" id="A0AAU9JZ78"/>
<comment type="caution">
    <text evidence="1">The sequence shown here is derived from an EMBL/GenBank/DDBJ whole genome shotgun (WGS) entry which is preliminary data.</text>
</comment>
<evidence type="ECO:0000313" key="2">
    <source>
        <dbReference type="Proteomes" id="UP001162131"/>
    </source>
</evidence>
<name>A0AAU9JZ78_9CILI</name>
<keyword evidence="2" id="KW-1185">Reference proteome</keyword>
<protein>
    <submittedName>
        <fullName evidence="1">Uncharacterized protein</fullName>
    </submittedName>
</protein>
<evidence type="ECO:0000313" key="1">
    <source>
        <dbReference type="EMBL" id="CAG9332584.1"/>
    </source>
</evidence>
<sequence length="100" mass="11796">MTYLLAQIQAPVFLLRQNRIKLQHIPKLLRLIILLIPMQSPLGKLIKSRAELQEYPQQTHQNSICLWLCLYAFSRTNSPWLQQSQAILLIGKHLQRQRLQ</sequence>
<gene>
    <name evidence="1" type="ORF">BSTOLATCC_MIC56028</name>
</gene>
<organism evidence="1 2">
    <name type="scientific">Blepharisma stoltei</name>
    <dbReference type="NCBI Taxonomy" id="1481888"/>
    <lineage>
        <taxon>Eukaryota</taxon>
        <taxon>Sar</taxon>
        <taxon>Alveolata</taxon>
        <taxon>Ciliophora</taxon>
        <taxon>Postciliodesmatophora</taxon>
        <taxon>Heterotrichea</taxon>
        <taxon>Heterotrichida</taxon>
        <taxon>Blepharismidae</taxon>
        <taxon>Blepharisma</taxon>
    </lineage>
</organism>
<dbReference type="Proteomes" id="UP001162131">
    <property type="component" value="Unassembled WGS sequence"/>
</dbReference>